<dbReference type="SUPFAM" id="SSF53474">
    <property type="entry name" value="alpha/beta-Hydrolases"/>
    <property type="match status" value="1"/>
</dbReference>
<protein>
    <recommendedName>
        <fullName evidence="1">Serine aminopeptidase S33 domain-containing protein</fullName>
    </recommendedName>
</protein>
<feature type="domain" description="Serine aminopeptidase S33" evidence="1">
    <location>
        <begin position="1"/>
        <end position="175"/>
    </location>
</feature>
<evidence type="ECO:0000313" key="2">
    <source>
        <dbReference type="EMBL" id="MPM33209.1"/>
    </source>
</evidence>
<dbReference type="InterPro" id="IPR029058">
    <property type="entry name" value="AB_hydrolase_fold"/>
</dbReference>
<organism evidence="2">
    <name type="scientific">bioreactor metagenome</name>
    <dbReference type="NCBI Taxonomy" id="1076179"/>
    <lineage>
        <taxon>unclassified sequences</taxon>
        <taxon>metagenomes</taxon>
        <taxon>ecological metagenomes</taxon>
    </lineage>
</organism>
<comment type="caution">
    <text evidence="2">The sequence shown here is derived from an EMBL/GenBank/DDBJ whole genome shotgun (WGS) entry which is preliminary data.</text>
</comment>
<dbReference type="Pfam" id="PF12146">
    <property type="entry name" value="Hydrolase_4"/>
    <property type="match status" value="1"/>
</dbReference>
<gene>
    <name evidence="2" type="ORF">SDC9_79778</name>
</gene>
<sequence length="199" mass="22008">MGSFLVRTYLIRYPGTVDGVILMGTGQMSPALTAVGRAIAAVECCRIGEERSSPLVQRLAFGAYNKAFAPNRTEFDWVSSDETTVDFYEEDPRCGESPSVGLFREMLGGIAFITNQANVEQMDLATPVLFVSGEEDPVGEWGRGVARVYRSFQEAGVQDVSMKLYPGARHEILNDVCRREVYRDLADWLLARVPAAREA</sequence>
<name>A0A644YY26_9ZZZZ</name>
<reference evidence="2" key="1">
    <citation type="submission" date="2019-08" db="EMBL/GenBank/DDBJ databases">
        <authorList>
            <person name="Kucharzyk K."/>
            <person name="Murdoch R.W."/>
            <person name="Higgins S."/>
            <person name="Loffler F."/>
        </authorList>
    </citation>
    <scope>NUCLEOTIDE SEQUENCE</scope>
</reference>
<accession>A0A644YY26</accession>
<dbReference type="EMBL" id="VSSQ01006587">
    <property type="protein sequence ID" value="MPM33209.1"/>
    <property type="molecule type" value="Genomic_DNA"/>
</dbReference>
<dbReference type="InterPro" id="IPR022742">
    <property type="entry name" value="Hydrolase_4"/>
</dbReference>
<evidence type="ECO:0000259" key="1">
    <source>
        <dbReference type="Pfam" id="PF12146"/>
    </source>
</evidence>
<proteinExistence type="predicted"/>
<dbReference type="Gene3D" id="3.40.50.1820">
    <property type="entry name" value="alpha/beta hydrolase"/>
    <property type="match status" value="1"/>
</dbReference>
<dbReference type="AlphaFoldDB" id="A0A644YY26"/>